<dbReference type="GO" id="GO:0016787">
    <property type="term" value="F:hydrolase activity"/>
    <property type="evidence" value="ECO:0007669"/>
    <property type="project" value="UniProtKB-KW"/>
</dbReference>
<name>A0A076PQA1_COMTE</name>
<evidence type="ECO:0000256" key="2">
    <source>
        <dbReference type="ARBA" id="ARBA00022801"/>
    </source>
</evidence>
<dbReference type="Gene3D" id="1.20.120.1600">
    <property type="match status" value="1"/>
</dbReference>
<dbReference type="PANTHER" id="PTHR46470">
    <property type="entry name" value="N-ACYLNEURAMINATE-9-PHOSPHATASE"/>
    <property type="match status" value="1"/>
</dbReference>
<dbReference type="PANTHER" id="PTHR46470:SF4">
    <property type="entry name" value="5-AMINO-6-(5-PHOSPHO-D-RIBITYLAMINO)URACIL PHOSPHATASE YIGB"/>
    <property type="match status" value="1"/>
</dbReference>
<evidence type="ECO:0000313" key="4">
    <source>
        <dbReference type="EMBL" id="AIJ45517.1"/>
    </source>
</evidence>
<keyword evidence="2 4" id="KW-0378">Hydrolase</keyword>
<keyword evidence="3" id="KW-0460">Magnesium</keyword>
<dbReference type="InterPro" id="IPR051400">
    <property type="entry name" value="HAD-like_hydrolase"/>
</dbReference>
<dbReference type="KEGG" id="ctes:O987_06840"/>
<gene>
    <name evidence="4" type="ORF">O987_06840</name>
</gene>
<dbReference type="GO" id="GO:0009231">
    <property type="term" value="P:riboflavin biosynthetic process"/>
    <property type="evidence" value="ECO:0007669"/>
    <property type="project" value="TreeGrafter"/>
</dbReference>
<dbReference type="Gene3D" id="3.40.50.1000">
    <property type="entry name" value="HAD superfamily/HAD-like"/>
    <property type="match status" value="1"/>
</dbReference>
<dbReference type="InterPro" id="IPR036412">
    <property type="entry name" value="HAD-like_sf"/>
</dbReference>
<accession>A0A076PQA1</accession>
<dbReference type="EMBL" id="CP006704">
    <property type="protein sequence ID" value="AIJ45517.1"/>
    <property type="molecule type" value="Genomic_DNA"/>
</dbReference>
<dbReference type="PRINTS" id="PR00413">
    <property type="entry name" value="HADHALOGNASE"/>
</dbReference>
<dbReference type="SFLD" id="SFLDS00003">
    <property type="entry name" value="Haloacid_Dehalogenase"/>
    <property type="match status" value="1"/>
</dbReference>
<evidence type="ECO:0000256" key="3">
    <source>
        <dbReference type="ARBA" id="ARBA00022842"/>
    </source>
</evidence>
<dbReference type="Pfam" id="PF00702">
    <property type="entry name" value="Hydrolase"/>
    <property type="match status" value="1"/>
</dbReference>
<protein>
    <submittedName>
        <fullName evidence="4">HAD family hydrolase</fullName>
    </submittedName>
</protein>
<dbReference type="HOGENOM" id="CLU_045011_8_2_4"/>
<dbReference type="InterPro" id="IPR023214">
    <property type="entry name" value="HAD_sf"/>
</dbReference>
<dbReference type="SUPFAM" id="SSF56784">
    <property type="entry name" value="HAD-like"/>
    <property type="match status" value="1"/>
</dbReference>
<dbReference type="NCBIfam" id="TIGR01549">
    <property type="entry name" value="HAD-SF-IA-v1"/>
    <property type="match status" value="1"/>
</dbReference>
<dbReference type="InterPro" id="IPR006439">
    <property type="entry name" value="HAD-SF_hydro_IA"/>
</dbReference>
<sequence length="249" mass="27103">MQSQDTTAPAIETLQRLRHSGQIRAISLDLDDTLWPIWPTIAKAEGVLLQWLAQHAPCTAEHLGDTDKVRALRHEIVTLRPDLKADLSGLRRESIRLALTRAGDDPALAEPAFDEFFAARQRVELFDDALPALQFLSQRWPVVALSNGNANVHVVGIGEHFRASLSASTAGMAKPDTRFFQAAADAAGVAPEHVLHIGDDAQLDARGAMDAGMHAVWLNRGQVAWPCVGPEPHVTVASLWQLCQGLADR</sequence>
<evidence type="ECO:0000256" key="1">
    <source>
        <dbReference type="ARBA" id="ARBA00001946"/>
    </source>
</evidence>
<dbReference type="RefSeq" id="WP_080731455.1">
    <property type="nucleotide sequence ID" value="NZ_CP006704.1"/>
</dbReference>
<comment type="cofactor">
    <cofactor evidence="1">
        <name>Mg(2+)</name>
        <dbReference type="ChEBI" id="CHEBI:18420"/>
    </cofactor>
</comment>
<organism evidence="4 5">
    <name type="scientific">Comamonas testosteroni TK102</name>
    <dbReference type="NCBI Taxonomy" id="1392005"/>
    <lineage>
        <taxon>Bacteria</taxon>
        <taxon>Pseudomonadati</taxon>
        <taxon>Pseudomonadota</taxon>
        <taxon>Betaproteobacteria</taxon>
        <taxon>Burkholderiales</taxon>
        <taxon>Comamonadaceae</taxon>
        <taxon>Comamonas</taxon>
    </lineage>
</organism>
<reference evidence="4 5" key="1">
    <citation type="journal article" date="2014" name="Genome Announc.">
        <title>Complete Genome Sequence of Polychlorinated Biphenyl Degrader Comamonas testosteroni TK102 (NBRC 109938).</title>
        <authorList>
            <person name="Fukuda K."/>
            <person name="Hosoyama A."/>
            <person name="Tsuchikane K."/>
            <person name="Ohji S."/>
            <person name="Yamazoe A."/>
            <person name="Fujita N."/>
            <person name="Shintani M."/>
            <person name="Kimbara K."/>
        </authorList>
    </citation>
    <scope>NUCLEOTIDE SEQUENCE [LARGE SCALE GENOMIC DNA]</scope>
    <source>
        <strain evidence="4">TK102</strain>
    </source>
</reference>
<proteinExistence type="predicted"/>
<dbReference type="NCBIfam" id="TIGR01509">
    <property type="entry name" value="HAD-SF-IA-v3"/>
    <property type="match status" value="1"/>
</dbReference>
<dbReference type="AlphaFoldDB" id="A0A076PQA1"/>
<dbReference type="Proteomes" id="UP000028782">
    <property type="component" value="Chromosome"/>
</dbReference>
<dbReference type="SFLD" id="SFLDG01129">
    <property type="entry name" value="C1.5:_HAD__Beta-PGM__Phosphata"/>
    <property type="match status" value="1"/>
</dbReference>
<evidence type="ECO:0000313" key="5">
    <source>
        <dbReference type="Proteomes" id="UP000028782"/>
    </source>
</evidence>